<protein>
    <submittedName>
        <fullName evidence="3">Response regulator with CheY-like receiver, AAA-type ATPase, and DNA-binding domains</fullName>
    </submittedName>
</protein>
<dbReference type="HOGENOM" id="CLU_000445_69_17_10"/>
<dbReference type="STRING" id="926562.Oweho_2857"/>
<dbReference type="InterPro" id="IPR011006">
    <property type="entry name" value="CheY-like_superfamily"/>
</dbReference>
<name>G8R0T9_OWEHD</name>
<proteinExistence type="predicted"/>
<dbReference type="KEGG" id="oho:Oweho_2857"/>
<dbReference type="EMBL" id="CP003156">
    <property type="protein sequence ID" value="AEV33816.1"/>
    <property type="molecule type" value="Genomic_DNA"/>
</dbReference>
<evidence type="ECO:0000313" key="4">
    <source>
        <dbReference type="Proteomes" id="UP000005631"/>
    </source>
</evidence>
<keyword evidence="1" id="KW-0597">Phosphoprotein</keyword>
<evidence type="ECO:0000256" key="1">
    <source>
        <dbReference type="PROSITE-ProRule" id="PRU00169"/>
    </source>
</evidence>
<dbReference type="AlphaFoldDB" id="G8R0T9"/>
<dbReference type="SMART" id="SM00448">
    <property type="entry name" value="REC"/>
    <property type="match status" value="1"/>
</dbReference>
<organism evidence="3 4">
    <name type="scientific">Owenweeksia hongkongensis (strain DSM 17368 / CIP 108786 / JCM 12287 / NRRL B-23963 / UST20020801)</name>
    <dbReference type="NCBI Taxonomy" id="926562"/>
    <lineage>
        <taxon>Bacteria</taxon>
        <taxon>Pseudomonadati</taxon>
        <taxon>Bacteroidota</taxon>
        <taxon>Flavobacteriia</taxon>
        <taxon>Flavobacteriales</taxon>
        <taxon>Owenweeksiaceae</taxon>
        <taxon>Owenweeksia</taxon>
    </lineage>
</organism>
<dbReference type="SUPFAM" id="SSF52172">
    <property type="entry name" value="CheY-like"/>
    <property type="match status" value="1"/>
</dbReference>
<dbReference type="Proteomes" id="UP000005631">
    <property type="component" value="Chromosome"/>
</dbReference>
<dbReference type="InterPro" id="IPR052893">
    <property type="entry name" value="TCS_response_regulator"/>
</dbReference>
<sequence length="138" mass="15802">MSLSIMIVDNDQVNSFVLKNIITRNYGDADISMFPDGSDAIEHLAKLVDLKEDFPDVILLDIYMPIMNGFEFLERYTKVYSHKPTNVFAMSNSLSKEDQQQANEYSVVKGFITKPLIYNNIQFIIETYVEGKTSETDI</sequence>
<dbReference type="GO" id="GO:0003677">
    <property type="term" value="F:DNA binding"/>
    <property type="evidence" value="ECO:0007669"/>
    <property type="project" value="UniProtKB-KW"/>
</dbReference>
<evidence type="ECO:0000313" key="3">
    <source>
        <dbReference type="EMBL" id="AEV33816.1"/>
    </source>
</evidence>
<accession>G8R0T9</accession>
<dbReference type="Pfam" id="PF00072">
    <property type="entry name" value="Response_reg"/>
    <property type="match status" value="1"/>
</dbReference>
<dbReference type="InterPro" id="IPR001789">
    <property type="entry name" value="Sig_transdc_resp-reg_receiver"/>
</dbReference>
<dbReference type="PANTHER" id="PTHR44520">
    <property type="entry name" value="RESPONSE REGULATOR RCP1-RELATED"/>
    <property type="match status" value="1"/>
</dbReference>
<dbReference type="PANTHER" id="PTHR44520:SF2">
    <property type="entry name" value="RESPONSE REGULATOR RCP1"/>
    <property type="match status" value="1"/>
</dbReference>
<dbReference type="RefSeq" id="WP_014203165.1">
    <property type="nucleotide sequence ID" value="NC_016599.1"/>
</dbReference>
<feature type="domain" description="Response regulatory" evidence="2">
    <location>
        <begin position="4"/>
        <end position="129"/>
    </location>
</feature>
<dbReference type="PROSITE" id="PS50110">
    <property type="entry name" value="RESPONSE_REGULATORY"/>
    <property type="match status" value="1"/>
</dbReference>
<gene>
    <name evidence="3" type="ordered locus">Oweho_2857</name>
</gene>
<dbReference type="eggNOG" id="COG0784">
    <property type="taxonomic scope" value="Bacteria"/>
</dbReference>
<dbReference type="Gene3D" id="3.40.50.2300">
    <property type="match status" value="1"/>
</dbReference>
<dbReference type="OrthoDB" id="673128at2"/>
<dbReference type="GO" id="GO:0000160">
    <property type="term" value="P:phosphorelay signal transduction system"/>
    <property type="evidence" value="ECO:0007669"/>
    <property type="project" value="InterPro"/>
</dbReference>
<reference evidence="3 4" key="1">
    <citation type="journal article" date="2012" name="Stand. Genomic Sci.">
        <title>Genome sequence of the orange-pigmented seawater bacterium Owenweeksia hongkongensis type strain (UST20020801(T)).</title>
        <authorList>
            <person name="Riedel T."/>
            <person name="Held B."/>
            <person name="Nolan M."/>
            <person name="Lucas S."/>
            <person name="Lapidus A."/>
            <person name="Tice H."/>
            <person name="Del Rio T.G."/>
            <person name="Cheng J.F."/>
            <person name="Han C."/>
            <person name="Tapia R."/>
            <person name="Goodwin L.A."/>
            <person name="Pitluck S."/>
            <person name="Liolios K."/>
            <person name="Mavromatis K."/>
            <person name="Pagani I."/>
            <person name="Ivanova N."/>
            <person name="Mikhailova N."/>
            <person name="Pati A."/>
            <person name="Chen A."/>
            <person name="Palaniappan K."/>
            <person name="Rohde M."/>
            <person name="Tindall B.J."/>
            <person name="Detter J.C."/>
            <person name="Goker M."/>
            <person name="Woyke T."/>
            <person name="Bristow J."/>
            <person name="Eisen J.A."/>
            <person name="Markowitz V."/>
            <person name="Hugenholtz P."/>
            <person name="Klenk H.P."/>
            <person name="Kyrpides N.C."/>
        </authorList>
    </citation>
    <scope>NUCLEOTIDE SEQUENCE</scope>
    <source>
        <strain evidence="4">DSM 17368 / JCM 12287 / NRRL B-23963</strain>
    </source>
</reference>
<keyword evidence="4" id="KW-1185">Reference proteome</keyword>
<keyword evidence="3" id="KW-0238">DNA-binding</keyword>
<evidence type="ECO:0000259" key="2">
    <source>
        <dbReference type="PROSITE" id="PS50110"/>
    </source>
</evidence>
<feature type="modified residue" description="4-aspartylphosphate" evidence="1">
    <location>
        <position position="61"/>
    </location>
</feature>